<dbReference type="EMBL" id="KZ852169">
    <property type="protein sequence ID" value="RDH26326.1"/>
    <property type="molecule type" value="Genomic_DNA"/>
</dbReference>
<reference evidence="2 3" key="1">
    <citation type="submission" date="2018-07" db="EMBL/GenBank/DDBJ databases">
        <title>The genomes of Aspergillus section Nigri reveals drivers in fungal speciation.</title>
        <authorList>
            <consortium name="DOE Joint Genome Institute"/>
            <person name="Vesth T.C."/>
            <person name="Nybo J."/>
            <person name="Theobald S."/>
            <person name="Brandl J."/>
            <person name="Frisvad J.C."/>
            <person name="Nielsen K.F."/>
            <person name="Lyhne E.K."/>
            <person name="Kogle M.E."/>
            <person name="Kuo A."/>
            <person name="Riley R."/>
            <person name="Clum A."/>
            <person name="Nolan M."/>
            <person name="Lipzen A."/>
            <person name="Salamov A."/>
            <person name="Henrissat B."/>
            <person name="Wiebenga A."/>
            <person name="De vries R.P."/>
            <person name="Grigoriev I.V."/>
            <person name="Mortensen U.H."/>
            <person name="Andersen M.R."/>
            <person name="Baker S.E."/>
        </authorList>
    </citation>
    <scope>NUCLEOTIDE SEQUENCE [LARGE SCALE GENOMIC DNA]</scope>
    <source>
        <strain evidence="2 3">CBS 139.54b</strain>
    </source>
</reference>
<gene>
    <name evidence="2" type="ORF">BDQ94DRAFT_155729</name>
</gene>
<sequence length="91" mass="10140">MTRSCPGNLTSSNRLIPAQIARRRRYRKLLDLTLFSSFGASLTHLPSCPLIFTPSFSTHLNTLPLVGSLPNPPLDLPSTATRDLRRRSSYT</sequence>
<dbReference type="GeneID" id="38136877"/>
<name>A0A3F3PIZ9_9EURO</name>
<evidence type="ECO:0000256" key="1">
    <source>
        <dbReference type="SAM" id="MobiDB-lite"/>
    </source>
</evidence>
<feature type="region of interest" description="Disordered" evidence="1">
    <location>
        <begin position="68"/>
        <end position="91"/>
    </location>
</feature>
<keyword evidence="3" id="KW-1185">Reference proteome</keyword>
<protein>
    <submittedName>
        <fullName evidence="2">Uncharacterized protein</fullName>
    </submittedName>
</protein>
<dbReference type="Proteomes" id="UP000253729">
    <property type="component" value="Unassembled WGS sequence"/>
</dbReference>
<evidence type="ECO:0000313" key="2">
    <source>
        <dbReference type="EMBL" id="RDH26326.1"/>
    </source>
</evidence>
<evidence type="ECO:0000313" key="3">
    <source>
        <dbReference type="Proteomes" id="UP000253729"/>
    </source>
</evidence>
<dbReference type="RefSeq" id="XP_026619348.1">
    <property type="nucleotide sequence ID" value="XM_026768521.1"/>
</dbReference>
<organism evidence="2 3">
    <name type="scientific">Aspergillus welwitschiae</name>
    <dbReference type="NCBI Taxonomy" id="1341132"/>
    <lineage>
        <taxon>Eukaryota</taxon>
        <taxon>Fungi</taxon>
        <taxon>Dikarya</taxon>
        <taxon>Ascomycota</taxon>
        <taxon>Pezizomycotina</taxon>
        <taxon>Eurotiomycetes</taxon>
        <taxon>Eurotiomycetidae</taxon>
        <taxon>Eurotiales</taxon>
        <taxon>Aspergillaceae</taxon>
        <taxon>Aspergillus</taxon>
        <taxon>Aspergillus subgen. Circumdati</taxon>
    </lineage>
</organism>
<proteinExistence type="predicted"/>
<accession>A0A3F3PIZ9</accession>
<dbReference type="AlphaFoldDB" id="A0A3F3PIZ9"/>